<dbReference type="InterPro" id="IPR036278">
    <property type="entry name" value="Sialidase_sf"/>
</dbReference>
<dbReference type="SUPFAM" id="SSF50939">
    <property type="entry name" value="Sialidases"/>
    <property type="match status" value="2"/>
</dbReference>
<proteinExistence type="predicted"/>
<accession>A0A1I6TIG7</accession>
<sequence length="468" mass="51515">MNEEDNERGFNMRAIKMRLRRVSGASPFPGCRIGGPGKLFVNTAVEPFIARGPINKKGEAILIGAWQQDRWSNGGARGLVAAFSKDGGGTWTRSVQPFSKCATPKNPFTRASDPWISIGPDGRAYSTGLLLRRNSSASAIAAVTSINHGQTWRNFRIIKVDQNPNVENDKEAVTADPVKSGWAYIVWDRGTSTVGPTWFSRTTNGGLSWSKPKIIFNPGKGNQTLGNQIVIDPASGILYNFFSLLIGANPQNPLIFIGVQQSLNRGKTWTRAKIISQIKSVIYKDPYTGMGIRSGGNASPEIAIDSRSGRLFVVWEDARFSKGRINEVAISYSNDRGRTWSKPTRVNPPTGTTAFTPMVRVNETGIVGVSYYQVQRENRNKNNLPVSYFFTHSLNGGHDFKSPLYITGPFNMLRAPVTVSSFPPSNGLFLGDYQGLTTVKDDFQLFFSKTTQGRNPVEVFSTTVQLKK</sequence>
<keyword evidence="2" id="KW-1185">Reference proteome</keyword>
<dbReference type="OrthoDB" id="41724at2"/>
<dbReference type="AlphaFoldDB" id="A0A1I6TIG7"/>
<dbReference type="Proteomes" id="UP000198660">
    <property type="component" value="Unassembled WGS sequence"/>
</dbReference>
<organism evidence="1 2">
    <name type="scientific">Marininema halotolerans</name>
    <dbReference type="NCBI Taxonomy" id="1155944"/>
    <lineage>
        <taxon>Bacteria</taxon>
        <taxon>Bacillati</taxon>
        <taxon>Bacillota</taxon>
        <taxon>Bacilli</taxon>
        <taxon>Bacillales</taxon>
        <taxon>Thermoactinomycetaceae</taxon>
        <taxon>Marininema</taxon>
    </lineage>
</organism>
<evidence type="ECO:0000313" key="1">
    <source>
        <dbReference type="EMBL" id="SFS89013.1"/>
    </source>
</evidence>
<name>A0A1I6TIG7_9BACL</name>
<reference evidence="2" key="1">
    <citation type="submission" date="2016-10" db="EMBL/GenBank/DDBJ databases">
        <authorList>
            <person name="Varghese N."/>
            <person name="Submissions S."/>
        </authorList>
    </citation>
    <scope>NUCLEOTIDE SEQUENCE [LARGE SCALE GENOMIC DNA]</scope>
    <source>
        <strain evidence="2">DSM 45789</strain>
    </source>
</reference>
<dbReference type="Gene3D" id="2.120.10.10">
    <property type="match status" value="2"/>
</dbReference>
<protein>
    <submittedName>
        <fullName evidence="1">BNR repeat-like domain-containing protein</fullName>
    </submittedName>
</protein>
<evidence type="ECO:0000313" key="2">
    <source>
        <dbReference type="Proteomes" id="UP000198660"/>
    </source>
</evidence>
<dbReference type="EMBL" id="FPAA01000010">
    <property type="protein sequence ID" value="SFS89013.1"/>
    <property type="molecule type" value="Genomic_DNA"/>
</dbReference>
<gene>
    <name evidence="1" type="ORF">SAMN05444972_11041</name>
</gene>
<dbReference type="CDD" id="cd15482">
    <property type="entry name" value="Sialidase_non-viral"/>
    <property type="match status" value="2"/>
</dbReference>